<comment type="caution">
    <text evidence="11">The sequence shown here is derived from an EMBL/GenBank/DDBJ whole genome shotgun (WGS) entry which is preliminary data.</text>
</comment>
<evidence type="ECO:0000256" key="5">
    <source>
        <dbReference type="ARBA" id="ARBA00022801"/>
    </source>
</evidence>
<dbReference type="EC" id="3.4.19.12" evidence="8"/>
<comment type="function">
    <text evidence="7 8">Recognizes and hydrolyzes the peptide bond at the C-terminal Gly of ubiquitin. Involved in the processing of poly-ubiquitin precursors as well as that of ubiquitinated proteins.</text>
</comment>
<dbReference type="SUPFAM" id="SSF54001">
    <property type="entry name" value="Cysteine proteinases"/>
    <property type="match status" value="1"/>
</dbReference>
<feature type="compositionally biased region" description="Basic and acidic residues" evidence="9">
    <location>
        <begin position="457"/>
        <end position="481"/>
    </location>
</feature>
<organism evidence="11">
    <name type="scientific">Sesamum angustifolium</name>
    <dbReference type="NCBI Taxonomy" id="2727405"/>
    <lineage>
        <taxon>Eukaryota</taxon>
        <taxon>Viridiplantae</taxon>
        <taxon>Streptophyta</taxon>
        <taxon>Embryophyta</taxon>
        <taxon>Tracheophyta</taxon>
        <taxon>Spermatophyta</taxon>
        <taxon>Magnoliopsida</taxon>
        <taxon>eudicotyledons</taxon>
        <taxon>Gunneridae</taxon>
        <taxon>Pentapetalae</taxon>
        <taxon>asterids</taxon>
        <taxon>lamiids</taxon>
        <taxon>Lamiales</taxon>
        <taxon>Pedaliaceae</taxon>
        <taxon>Sesamum</taxon>
    </lineage>
</organism>
<dbReference type="GO" id="GO:0005829">
    <property type="term" value="C:cytosol"/>
    <property type="evidence" value="ECO:0007669"/>
    <property type="project" value="TreeGrafter"/>
</dbReference>
<dbReference type="PANTHER" id="PTHR24006:SF747">
    <property type="entry name" value="UBIQUITIN CARBOXYL-TERMINAL HYDROLASE 20"/>
    <property type="match status" value="1"/>
</dbReference>
<feature type="domain" description="USP" evidence="10">
    <location>
        <begin position="80"/>
        <end position="400"/>
    </location>
</feature>
<evidence type="ECO:0000256" key="8">
    <source>
        <dbReference type="RuleBase" id="RU366025"/>
    </source>
</evidence>
<dbReference type="InterPro" id="IPR001394">
    <property type="entry name" value="Peptidase_C19_UCH"/>
</dbReference>
<reference evidence="11" key="1">
    <citation type="submission" date="2020-06" db="EMBL/GenBank/DDBJ databases">
        <authorList>
            <person name="Li T."/>
            <person name="Hu X."/>
            <person name="Zhang T."/>
            <person name="Song X."/>
            <person name="Zhang H."/>
            <person name="Dai N."/>
            <person name="Sheng W."/>
            <person name="Hou X."/>
            <person name="Wei L."/>
        </authorList>
    </citation>
    <scope>NUCLEOTIDE SEQUENCE</scope>
    <source>
        <strain evidence="11">G01</strain>
        <tissue evidence="11">Leaf</tissue>
    </source>
</reference>
<dbReference type="InterPro" id="IPR018200">
    <property type="entry name" value="USP_CS"/>
</dbReference>
<dbReference type="GO" id="GO:0006508">
    <property type="term" value="P:proteolysis"/>
    <property type="evidence" value="ECO:0007669"/>
    <property type="project" value="UniProtKB-KW"/>
</dbReference>
<dbReference type="PROSITE" id="PS50235">
    <property type="entry name" value="USP_3"/>
    <property type="match status" value="1"/>
</dbReference>
<dbReference type="PROSITE" id="PS00972">
    <property type="entry name" value="USP_1"/>
    <property type="match status" value="1"/>
</dbReference>
<accession>A0AAW2MMT4</accession>
<dbReference type="Pfam" id="PF00443">
    <property type="entry name" value="UCH"/>
    <property type="match status" value="1"/>
</dbReference>
<feature type="region of interest" description="Disordered" evidence="9">
    <location>
        <begin position="626"/>
        <end position="681"/>
    </location>
</feature>
<evidence type="ECO:0000256" key="9">
    <source>
        <dbReference type="SAM" id="MobiDB-lite"/>
    </source>
</evidence>
<comment type="similarity">
    <text evidence="2 8">Belongs to the peptidase C19 family.</text>
</comment>
<dbReference type="InterPro" id="IPR050164">
    <property type="entry name" value="Peptidase_C19"/>
</dbReference>
<feature type="region of interest" description="Disordered" evidence="9">
    <location>
        <begin position="28"/>
        <end position="49"/>
    </location>
</feature>
<feature type="region of interest" description="Disordered" evidence="9">
    <location>
        <begin position="451"/>
        <end position="481"/>
    </location>
</feature>
<keyword evidence="4 8" id="KW-0833">Ubl conjugation pathway</keyword>
<gene>
    <name evidence="11" type="ORF">Sangu_1723700</name>
</gene>
<keyword evidence="5 8" id="KW-0378">Hydrolase</keyword>
<evidence type="ECO:0000313" key="11">
    <source>
        <dbReference type="EMBL" id="KAL0331782.1"/>
    </source>
</evidence>
<feature type="region of interest" description="Disordered" evidence="9">
    <location>
        <begin position="524"/>
        <end position="547"/>
    </location>
</feature>
<evidence type="ECO:0000256" key="1">
    <source>
        <dbReference type="ARBA" id="ARBA00000707"/>
    </source>
</evidence>
<dbReference type="InterPro" id="IPR028889">
    <property type="entry name" value="USP"/>
</dbReference>
<comment type="catalytic activity">
    <reaction evidence="1 8">
        <text>Thiol-dependent hydrolysis of ester, thioester, amide, peptide and isopeptide bonds formed by the C-terminal Gly of ubiquitin (a 76-residue protein attached to proteins as an intracellular targeting signal).</text>
        <dbReference type="EC" id="3.4.19.12"/>
    </reaction>
</comment>
<evidence type="ECO:0000256" key="3">
    <source>
        <dbReference type="ARBA" id="ARBA00022670"/>
    </source>
</evidence>
<dbReference type="EMBL" id="JACGWK010000010">
    <property type="protein sequence ID" value="KAL0331782.1"/>
    <property type="molecule type" value="Genomic_DNA"/>
</dbReference>
<dbReference type="Gene3D" id="3.90.70.10">
    <property type="entry name" value="Cysteine proteinases"/>
    <property type="match status" value="1"/>
</dbReference>
<dbReference type="FunFam" id="3.90.70.10:FF:000116">
    <property type="entry name" value="Ubiquitin carboxyl-terminal hydrolase 20"/>
    <property type="match status" value="1"/>
</dbReference>
<keyword evidence="6 8" id="KW-0788">Thiol protease</keyword>
<keyword evidence="3 8" id="KW-0645">Protease</keyword>
<reference evidence="11" key="2">
    <citation type="journal article" date="2024" name="Plant">
        <title>Genomic evolution and insights into agronomic trait innovations of Sesamum species.</title>
        <authorList>
            <person name="Miao H."/>
            <person name="Wang L."/>
            <person name="Qu L."/>
            <person name="Liu H."/>
            <person name="Sun Y."/>
            <person name="Le M."/>
            <person name="Wang Q."/>
            <person name="Wei S."/>
            <person name="Zheng Y."/>
            <person name="Lin W."/>
            <person name="Duan Y."/>
            <person name="Cao H."/>
            <person name="Xiong S."/>
            <person name="Wang X."/>
            <person name="Wei L."/>
            <person name="Li C."/>
            <person name="Ma Q."/>
            <person name="Ju M."/>
            <person name="Zhao R."/>
            <person name="Li G."/>
            <person name="Mu C."/>
            <person name="Tian Q."/>
            <person name="Mei H."/>
            <person name="Zhang T."/>
            <person name="Gao T."/>
            <person name="Zhang H."/>
        </authorList>
    </citation>
    <scope>NUCLEOTIDE SEQUENCE</scope>
    <source>
        <strain evidence="11">G01</strain>
    </source>
</reference>
<dbReference type="InterPro" id="IPR038765">
    <property type="entry name" value="Papain-like_cys_pep_sf"/>
</dbReference>
<name>A0AAW2MMT4_9LAMI</name>
<dbReference type="GO" id="GO:0004843">
    <property type="term" value="F:cysteine-type deubiquitinase activity"/>
    <property type="evidence" value="ECO:0007669"/>
    <property type="project" value="UniProtKB-UniRule"/>
</dbReference>
<sequence length="681" mass="76096">MGSPNSDCLSPWSDEKSPELYDAALFLEDESEAKRTETEDHDELINSSPRHSDWPVQISAGVDADTSPSIWLPQNNKPGGGLANLGNTCFLNSVLQCFIHMVPLLHGILSDTHSGNSSCNEEGFCILCALRQLIELSLASTNRVVSPWNLVNNLSYFSSNFQSFQQEDAHEFLQCFLDRLESCHDSKRKGCLSSQSDNIVKQVFGGRIVSKLKCCSCGHVSDTYEPSIDLSLEIEDADDLLTALQSFTKVEKIEDPETKFTCEKCKEQVSIEKQLSFDQAPYVATFHLKRFKNDGCLVQKIDKHVAFPLELDLVPFTGGGGKNDVLIVLLLLASVLQAKLKYVLYAVVVHIGLTSTSGHYYCFIRLSPNTWCKFDDAKVVLVNEDFVLSQEAYILFYAEKGTAWFSSFIQTQKLCVDSTVWDTSPKSVLDNVDTSLVSPIFQNKFNCDSDGVNDTGSETKELENNEIKDSRPMHNESEKGSEYNLHGMSVSVAPADASDVSLPEAHQEVSTILLETVNQGQEVRAAENSQNITQTPTRSPSPEIYREDPPGKFSNLFYCLYELLHEQVIDFHLFWVVEAAFSIPRHHLRLVDRVSCKRRLDKDMDDLETRQACSFIKKSIPGSRGQQLLSALRGSKTDASANRKKSRRSELPPRKDDRSASTHHGSSMRSAQRPLVAGAYR</sequence>
<dbReference type="GO" id="GO:0016579">
    <property type="term" value="P:protein deubiquitination"/>
    <property type="evidence" value="ECO:0007669"/>
    <property type="project" value="InterPro"/>
</dbReference>
<protein>
    <recommendedName>
        <fullName evidence="8">Ubiquitin carboxyl-terminal hydrolase</fullName>
        <ecNumber evidence="8">3.4.19.12</ecNumber>
    </recommendedName>
</protein>
<dbReference type="AlphaFoldDB" id="A0AAW2MMT4"/>
<dbReference type="GO" id="GO:0005634">
    <property type="term" value="C:nucleus"/>
    <property type="evidence" value="ECO:0007669"/>
    <property type="project" value="TreeGrafter"/>
</dbReference>
<feature type="compositionally biased region" description="Polar residues" evidence="9">
    <location>
        <begin position="524"/>
        <end position="540"/>
    </location>
</feature>
<evidence type="ECO:0000259" key="10">
    <source>
        <dbReference type="PROSITE" id="PS50235"/>
    </source>
</evidence>
<evidence type="ECO:0000256" key="2">
    <source>
        <dbReference type="ARBA" id="ARBA00009085"/>
    </source>
</evidence>
<evidence type="ECO:0000256" key="4">
    <source>
        <dbReference type="ARBA" id="ARBA00022786"/>
    </source>
</evidence>
<feature type="compositionally biased region" description="Basic and acidic residues" evidence="9">
    <location>
        <begin position="648"/>
        <end position="660"/>
    </location>
</feature>
<evidence type="ECO:0000256" key="7">
    <source>
        <dbReference type="ARBA" id="ARBA00037450"/>
    </source>
</evidence>
<proteinExistence type="inferred from homology"/>
<dbReference type="PROSITE" id="PS00973">
    <property type="entry name" value="USP_2"/>
    <property type="match status" value="1"/>
</dbReference>
<evidence type="ECO:0000256" key="6">
    <source>
        <dbReference type="ARBA" id="ARBA00022807"/>
    </source>
</evidence>
<dbReference type="PANTHER" id="PTHR24006">
    <property type="entry name" value="UBIQUITIN CARBOXYL-TERMINAL HYDROLASE"/>
    <property type="match status" value="1"/>
</dbReference>